<dbReference type="EC" id="3.2.1.14" evidence="3"/>
<gene>
    <name evidence="17" type="primary">CHT2</name>
    <name evidence="17" type="ORF">PICST_48142</name>
</gene>
<dbReference type="GO" id="GO:0008843">
    <property type="term" value="F:endochitinase activity"/>
    <property type="evidence" value="ECO:0007669"/>
    <property type="project" value="UniProtKB-EC"/>
</dbReference>
<evidence type="ECO:0000256" key="1">
    <source>
        <dbReference type="ARBA" id="ARBA00000822"/>
    </source>
</evidence>
<keyword evidence="11 13" id="KW-0326">Glycosidase</keyword>
<dbReference type="KEGG" id="pic:PICST_48142"/>
<evidence type="ECO:0000256" key="8">
    <source>
        <dbReference type="ARBA" id="ARBA00023024"/>
    </source>
</evidence>
<proteinExistence type="inferred from homology"/>
<feature type="non-terminal residue" evidence="17">
    <location>
        <position position="397"/>
    </location>
</feature>
<comment type="similarity">
    <text evidence="14">Belongs to the glycosyl hydrolase 18 family.</text>
</comment>
<keyword evidence="7 13" id="KW-0378">Hydrolase</keyword>
<dbReference type="CDD" id="cd02877">
    <property type="entry name" value="GH18_hevamine_XipI_class_III"/>
    <property type="match status" value="1"/>
</dbReference>
<dbReference type="AlphaFoldDB" id="A3LWT6"/>
<feature type="signal peptide" evidence="15">
    <location>
        <begin position="1"/>
        <end position="20"/>
    </location>
</feature>
<dbReference type="Gene3D" id="3.20.20.80">
    <property type="entry name" value="Glycosidases"/>
    <property type="match status" value="1"/>
</dbReference>
<dbReference type="InterPro" id="IPR001579">
    <property type="entry name" value="Glyco_hydro_18_chit_AS"/>
</dbReference>
<keyword evidence="8" id="KW-0146">Chitin degradation</keyword>
<dbReference type="STRING" id="322104.A3LWT6"/>
<dbReference type="PANTHER" id="PTHR45708:SF49">
    <property type="entry name" value="ENDOCHITINASE"/>
    <property type="match status" value="1"/>
</dbReference>
<dbReference type="Proteomes" id="UP000002258">
    <property type="component" value="Chromosome 6"/>
</dbReference>
<dbReference type="RefSeq" id="XP_001385362.2">
    <property type="nucleotide sequence ID" value="XM_001385325.1"/>
</dbReference>
<dbReference type="PROSITE" id="PS51910">
    <property type="entry name" value="GH18_2"/>
    <property type="match status" value="1"/>
</dbReference>
<dbReference type="GO" id="GO:0000272">
    <property type="term" value="P:polysaccharide catabolic process"/>
    <property type="evidence" value="ECO:0007669"/>
    <property type="project" value="UniProtKB-KW"/>
</dbReference>
<dbReference type="InterPro" id="IPR045321">
    <property type="entry name" value="Cts1-like"/>
</dbReference>
<dbReference type="GO" id="GO:0006032">
    <property type="term" value="P:chitin catabolic process"/>
    <property type="evidence" value="ECO:0007669"/>
    <property type="project" value="UniProtKB-KW"/>
</dbReference>
<evidence type="ECO:0000256" key="14">
    <source>
        <dbReference type="RuleBase" id="RU004453"/>
    </source>
</evidence>
<comment type="catalytic activity">
    <reaction evidence="1">
        <text>Random endo-hydrolysis of N-acetyl-beta-D-glucosaminide (1-&gt;4)-beta-linkages in chitin and chitodextrins.</text>
        <dbReference type="EC" id="3.2.1.14"/>
    </reaction>
</comment>
<dbReference type="SUPFAM" id="SSF51445">
    <property type="entry name" value="(Trans)glycosidases"/>
    <property type="match status" value="1"/>
</dbReference>
<keyword evidence="18" id="KW-1185">Reference proteome</keyword>
<reference evidence="17 18" key="1">
    <citation type="journal article" date="2007" name="Nat. Biotechnol.">
        <title>Genome sequence of the lignocellulose-bioconverting and xylose-fermenting yeast Pichia stipitis.</title>
        <authorList>
            <person name="Jeffries T.W."/>
            <person name="Grigoriev I.V."/>
            <person name="Grimwood J."/>
            <person name="Laplaza J.M."/>
            <person name="Aerts A."/>
            <person name="Salamov A."/>
            <person name="Schmutz J."/>
            <person name="Lindquist E."/>
            <person name="Dehal P."/>
            <person name="Shapiro H."/>
            <person name="Jin Y.S."/>
            <person name="Passoth V."/>
            <person name="Richardson P.M."/>
        </authorList>
    </citation>
    <scope>NUCLEOTIDE SEQUENCE [LARGE SCALE GENOMIC DNA]</scope>
    <source>
        <strain evidence="18">ATCC 58785 / CBS 6054 / NBRC 10063 / NRRL Y-11545</strain>
    </source>
</reference>
<dbReference type="OMA" id="ANQCGNT"/>
<dbReference type="InParanoid" id="A3LWT6"/>
<name>A3LWT6_PICST</name>
<dbReference type="InterPro" id="IPR001223">
    <property type="entry name" value="Glyco_hydro18_cat"/>
</dbReference>
<feature type="chain" id="PRO_5002655661" description="chitinase" evidence="15">
    <location>
        <begin position="21"/>
        <end position="397"/>
    </location>
</feature>
<keyword evidence="6 15" id="KW-0732">Signal</keyword>
<keyword evidence="9" id="KW-0325">Glycoprotein</keyword>
<keyword evidence="5" id="KW-0147">Chitin-binding</keyword>
<dbReference type="GO" id="GO:0008061">
    <property type="term" value="F:chitin binding"/>
    <property type="evidence" value="ECO:0007669"/>
    <property type="project" value="UniProtKB-KW"/>
</dbReference>
<evidence type="ECO:0000256" key="6">
    <source>
        <dbReference type="ARBA" id="ARBA00022729"/>
    </source>
</evidence>
<evidence type="ECO:0000256" key="15">
    <source>
        <dbReference type="SAM" id="SignalP"/>
    </source>
</evidence>
<evidence type="ECO:0000256" key="13">
    <source>
        <dbReference type="RuleBase" id="RU000489"/>
    </source>
</evidence>
<keyword evidence="4" id="KW-0964">Secreted</keyword>
<dbReference type="PANTHER" id="PTHR45708">
    <property type="entry name" value="ENDOCHITINASE"/>
    <property type="match status" value="1"/>
</dbReference>
<dbReference type="InterPro" id="IPR050542">
    <property type="entry name" value="Glycosyl_Hydrlase18_Chitinase"/>
</dbReference>
<evidence type="ECO:0000313" key="17">
    <source>
        <dbReference type="EMBL" id="ABN67333.2"/>
    </source>
</evidence>
<dbReference type="GeneID" id="4840109"/>
<keyword evidence="12" id="KW-0624">Polysaccharide degradation</keyword>
<evidence type="ECO:0000256" key="12">
    <source>
        <dbReference type="ARBA" id="ARBA00023326"/>
    </source>
</evidence>
<accession>A3LWT6</accession>
<dbReference type="InterPro" id="IPR025928">
    <property type="entry name" value="Flocculin_t3_rpt"/>
</dbReference>
<feature type="domain" description="GH18" evidence="16">
    <location>
        <begin position="27"/>
        <end position="308"/>
    </location>
</feature>
<evidence type="ECO:0000259" key="16">
    <source>
        <dbReference type="PROSITE" id="PS51910"/>
    </source>
</evidence>
<sequence length="397" mass="41783">MLPIKSLISAAVLLASGAYSLDLSSTNNVALYWGQNGFGGQESLATYCQETDLDVVNLAFLNDFPDPLNLNLANACGTTFPSGLLHCPPIGEDIKTCQSLGKKVLLSLGGQYGNYGFQSTDDATSFATTLWNKFGAGTDDERPFDDAVVDGFDFDVENGNNVGYVELATELKTLFASDASKTYYLSAAPQCVFPDAGANDLLSSGLLDFAFIQFYNNPCGLDGDFNYDTWSQFAQSISANLKLFVGLPASPDAANYVDPATIKTVLDQIVCDPTFAGVSLWDASGAWANVDAAGNNFVVQVKDVLNALSCPAPSSSSEVASSSVATSSVVESSAVYENSTIASVTSEAAGATVTDIHTTVITITSCDENKCVASPVTTGYVVVTDLYTSYTTYCPLT</sequence>
<comment type="subcellular location">
    <subcellularLocation>
        <location evidence="2">Secreted</location>
        <location evidence="2">Cell wall</location>
    </subcellularLocation>
</comment>
<keyword evidence="4" id="KW-0134">Cell wall</keyword>
<dbReference type="GO" id="GO:0005576">
    <property type="term" value="C:extracellular region"/>
    <property type="evidence" value="ECO:0007669"/>
    <property type="project" value="TreeGrafter"/>
</dbReference>
<evidence type="ECO:0000256" key="10">
    <source>
        <dbReference type="ARBA" id="ARBA00023277"/>
    </source>
</evidence>
<dbReference type="Pfam" id="PF13928">
    <property type="entry name" value="Flocculin_t3"/>
    <property type="match status" value="1"/>
</dbReference>
<evidence type="ECO:0000256" key="3">
    <source>
        <dbReference type="ARBA" id="ARBA00012729"/>
    </source>
</evidence>
<evidence type="ECO:0000313" key="18">
    <source>
        <dbReference type="Proteomes" id="UP000002258"/>
    </source>
</evidence>
<organism evidence="17 18">
    <name type="scientific">Scheffersomyces stipitis (strain ATCC 58785 / CBS 6054 / NBRC 10063 / NRRL Y-11545)</name>
    <name type="common">Yeast</name>
    <name type="synonym">Pichia stipitis</name>
    <dbReference type="NCBI Taxonomy" id="322104"/>
    <lineage>
        <taxon>Eukaryota</taxon>
        <taxon>Fungi</taxon>
        <taxon>Dikarya</taxon>
        <taxon>Ascomycota</taxon>
        <taxon>Saccharomycotina</taxon>
        <taxon>Pichiomycetes</taxon>
        <taxon>Debaryomycetaceae</taxon>
        <taxon>Scheffersomyces</taxon>
    </lineage>
</organism>
<evidence type="ECO:0000256" key="2">
    <source>
        <dbReference type="ARBA" id="ARBA00004191"/>
    </source>
</evidence>
<dbReference type="HOGENOM" id="CLU_007818_7_1_1"/>
<evidence type="ECO:0000256" key="4">
    <source>
        <dbReference type="ARBA" id="ARBA00022512"/>
    </source>
</evidence>
<keyword evidence="10" id="KW-0119">Carbohydrate metabolism</keyword>
<protein>
    <recommendedName>
        <fullName evidence="3">chitinase</fullName>
        <ecNumber evidence="3">3.2.1.14</ecNumber>
    </recommendedName>
</protein>
<dbReference type="eggNOG" id="KOG4701">
    <property type="taxonomic scope" value="Eukaryota"/>
</dbReference>
<evidence type="ECO:0000256" key="5">
    <source>
        <dbReference type="ARBA" id="ARBA00022669"/>
    </source>
</evidence>
<dbReference type="EMBL" id="CP000500">
    <property type="protein sequence ID" value="ABN67333.2"/>
    <property type="molecule type" value="Genomic_DNA"/>
</dbReference>
<evidence type="ECO:0000256" key="9">
    <source>
        <dbReference type="ARBA" id="ARBA00023180"/>
    </source>
</evidence>
<dbReference type="OrthoDB" id="6020543at2759"/>
<evidence type="ECO:0000256" key="7">
    <source>
        <dbReference type="ARBA" id="ARBA00022801"/>
    </source>
</evidence>
<dbReference type="InterPro" id="IPR017853">
    <property type="entry name" value="GH"/>
</dbReference>
<evidence type="ECO:0000256" key="11">
    <source>
        <dbReference type="ARBA" id="ARBA00023295"/>
    </source>
</evidence>
<dbReference type="PROSITE" id="PS01095">
    <property type="entry name" value="GH18_1"/>
    <property type="match status" value="1"/>
</dbReference>
<dbReference type="GO" id="GO:0009277">
    <property type="term" value="C:fungal-type cell wall"/>
    <property type="evidence" value="ECO:0007669"/>
    <property type="project" value="UniProtKB-ARBA"/>
</dbReference>
<dbReference type="Pfam" id="PF00704">
    <property type="entry name" value="Glyco_hydro_18"/>
    <property type="match status" value="1"/>
</dbReference>